<evidence type="ECO:0000256" key="1">
    <source>
        <dbReference type="ARBA" id="ARBA00012528"/>
    </source>
</evidence>
<evidence type="ECO:0000256" key="2">
    <source>
        <dbReference type="ARBA" id="ARBA00034247"/>
    </source>
</evidence>
<dbReference type="GO" id="GO:0043709">
    <property type="term" value="P:cell adhesion involved in single-species biofilm formation"/>
    <property type="evidence" value="ECO:0007669"/>
    <property type="project" value="TreeGrafter"/>
</dbReference>
<name>A0A1W1XBC8_9BACT</name>
<dbReference type="NCBIfam" id="TIGR00254">
    <property type="entry name" value="GGDEF"/>
    <property type="match status" value="1"/>
</dbReference>
<dbReference type="SUPFAM" id="SSF55073">
    <property type="entry name" value="Nucleotide cyclase"/>
    <property type="match status" value="1"/>
</dbReference>
<dbReference type="EC" id="2.7.7.65" evidence="1"/>
<keyword evidence="7" id="KW-1185">Reference proteome</keyword>
<dbReference type="PANTHER" id="PTHR45138:SF9">
    <property type="entry name" value="DIGUANYLATE CYCLASE DGCM-RELATED"/>
    <property type="match status" value="1"/>
</dbReference>
<dbReference type="AlphaFoldDB" id="A0A1W1XBC8"/>
<dbReference type="Pfam" id="PF00072">
    <property type="entry name" value="Response_reg"/>
    <property type="match status" value="1"/>
</dbReference>
<feature type="domain" description="GGDEF" evidence="5">
    <location>
        <begin position="172"/>
        <end position="309"/>
    </location>
</feature>
<dbReference type="OrthoDB" id="9778432at2"/>
<dbReference type="InterPro" id="IPR043128">
    <property type="entry name" value="Rev_trsase/Diguanyl_cyclase"/>
</dbReference>
<evidence type="ECO:0000259" key="4">
    <source>
        <dbReference type="PROSITE" id="PS50110"/>
    </source>
</evidence>
<dbReference type="SMART" id="SM00267">
    <property type="entry name" value="GGDEF"/>
    <property type="match status" value="1"/>
</dbReference>
<dbReference type="Gene3D" id="6.10.250.690">
    <property type="match status" value="1"/>
</dbReference>
<dbReference type="PROSITE" id="PS50887">
    <property type="entry name" value="GGDEF"/>
    <property type="match status" value="1"/>
</dbReference>
<feature type="domain" description="Response regulatory" evidence="4">
    <location>
        <begin position="6"/>
        <end position="122"/>
    </location>
</feature>
<dbReference type="RefSeq" id="WP_084056797.1">
    <property type="nucleotide sequence ID" value="NZ_FWXF01000004.1"/>
</dbReference>
<dbReference type="Gene3D" id="3.40.50.2300">
    <property type="match status" value="1"/>
</dbReference>
<dbReference type="GO" id="GO:0052621">
    <property type="term" value="F:diguanylate cyclase activity"/>
    <property type="evidence" value="ECO:0007669"/>
    <property type="project" value="UniProtKB-EC"/>
</dbReference>
<comment type="catalytic activity">
    <reaction evidence="2">
        <text>2 GTP = 3',3'-c-di-GMP + 2 diphosphate</text>
        <dbReference type="Rhea" id="RHEA:24898"/>
        <dbReference type="ChEBI" id="CHEBI:33019"/>
        <dbReference type="ChEBI" id="CHEBI:37565"/>
        <dbReference type="ChEBI" id="CHEBI:58805"/>
        <dbReference type="EC" id="2.7.7.65"/>
    </reaction>
</comment>
<evidence type="ECO:0000313" key="7">
    <source>
        <dbReference type="Proteomes" id="UP000192783"/>
    </source>
</evidence>
<dbReference type="Proteomes" id="UP000192783">
    <property type="component" value="Unassembled WGS sequence"/>
</dbReference>
<proteinExistence type="predicted"/>
<dbReference type="SUPFAM" id="SSF52172">
    <property type="entry name" value="CheY-like"/>
    <property type="match status" value="1"/>
</dbReference>
<dbReference type="InterPro" id="IPR029787">
    <property type="entry name" value="Nucleotide_cyclase"/>
</dbReference>
<dbReference type="PROSITE" id="PS50110">
    <property type="entry name" value="RESPONSE_REGULATORY"/>
    <property type="match status" value="1"/>
</dbReference>
<evidence type="ECO:0000259" key="5">
    <source>
        <dbReference type="PROSITE" id="PS50887"/>
    </source>
</evidence>
<dbReference type="SMART" id="SM00448">
    <property type="entry name" value="REC"/>
    <property type="match status" value="1"/>
</dbReference>
<dbReference type="InterPro" id="IPR050469">
    <property type="entry name" value="Diguanylate_Cyclase"/>
</dbReference>
<dbReference type="PANTHER" id="PTHR45138">
    <property type="entry name" value="REGULATORY COMPONENTS OF SENSORY TRANSDUCTION SYSTEM"/>
    <property type="match status" value="1"/>
</dbReference>
<organism evidence="6 7">
    <name type="scientific">Desulfacinum hydrothermale DSM 13146</name>
    <dbReference type="NCBI Taxonomy" id="1121390"/>
    <lineage>
        <taxon>Bacteria</taxon>
        <taxon>Pseudomonadati</taxon>
        <taxon>Thermodesulfobacteriota</taxon>
        <taxon>Syntrophobacteria</taxon>
        <taxon>Syntrophobacterales</taxon>
        <taxon>Syntrophobacteraceae</taxon>
        <taxon>Desulfacinum</taxon>
    </lineage>
</organism>
<dbReference type="CDD" id="cd01949">
    <property type="entry name" value="GGDEF"/>
    <property type="match status" value="1"/>
</dbReference>
<dbReference type="Pfam" id="PF00990">
    <property type="entry name" value="GGDEF"/>
    <property type="match status" value="1"/>
</dbReference>
<dbReference type="GO" id="GO:1902201">
    <property type="term" value="P:negative regulation of bacterial-type flagellum-dependent cell motility"/>
    <property type="evidence" value="ECO:0007669"/>
    <property type="project" value="TreeGrafter"/>
</dbReference>
<dbReference type="GO" id="GO:0005886">
    <property type="term" value="C:plasma membrane"/>
    <property type="evidence" value="ECO:0007669"/>
    <property type="project" value="TreeGrafter"/>
</dbReference>
<dbReference type="InterPro" id="IPR001789">
    <property type="entry name" value="Sig_transdc_resp-reg_receiver"/>
</dbReference>
<dbReference type="InterPro" id="IPR000160">
    <property type="entry name" value="GGDEF_dom"/>
</dbReference>
<evidence type="ECO:0000313" key="6">
    <source>
        <dbReference type="EMBL" id="SMC20821.1"/>
    </source>
</evidence>
<dbReference type="EMBL" id="FWXF01000004">
    <property type="protein sequence ID" value="SMC20821.1"/>
    <property type="molecule type" value="Genomic_DNA"/>
</dbReference>
<feature type="modified residue" description="4-aspartylphosphate" evidence="3">
    <location>
        <position position="55"/>
    </location>
</feature>
<dbReference type="Gene3D" id="3.30.70.270">
    <property type="match status" value="1"/>
</dbReference>
<dbReference type="GO" id="GO:0000160">
    <property type="term" value="P:phosphorelay signal transduction system"/>
    <property type="evidence" value="ECO:0007669"/>
    <property type="project" value="InterPro"/>
</dbReference>
<dbReference type="InterPro" id="IPR011006">
    <property type="entry name" value="CheY-like_superfamily"/>
</dbReference>
<reference evidence="6 7" key="1">
    <citation type="submission" date="2017-04" db="EMBL/GenBank/DDBJ databases">
        <authorList>
            <person name="Afonso C.L."/>
            <person name="Miller P.J."/>
            <person name="Scott M.A."/>
            <person name="Spackman E."/>
            <person name="Goraichik I."/>
            <person name="Dimitrov K.M."/>
            <person name="Suarez D.L."/>
            <person name="Swayne D.E."/>
        </authorList>
    </citation>
    <scope>NUCLEOTIDE SEQUENCE [LARGE SCALE GENOMIC DNA]</scope>
    <source>
        <strain evidence="6 7">DSM 13146</strain>
    </source>
</reference>
<evidence type="ECO:0000256" key="3">
    <source>
        <dbReference type="PROSITE-ProRule" id="PRU00169"/>
    </source>
</evidence>
<keyword evidence="3" id="KW-0597">Phosphoprotein</keyword>
<dbReference type="FunFam" id="3.30.70.270:FF:000001">
    <property type="entry name" value="Diguanylate cyclase domain protein"/>
    <property type="match status" value="1"/>
</dbReference>
<sequence length="311" mass="34133">MEEGFPLLIVEDSPTQALRLQTVLESLGYQVAVADNGRAALEEVLREFRPLVITDWVMPEMDGLDFCQAIRKLDLPGYVYVILLTARDALDDVVAGLEAGADDYLTKPVHPAELAARLKTARRILNLEAALRKRNEEIQKLSITDPLTTLFNRRYFNEELPKALSASARTGRPLAVLMADIDHFKKVNDTHGHQVGDQTLRAFGRLLKEGLRKGVDWAARYGGEEFAVVLGETDLDGAVSAAERLRLLTSGLTLEAPTGPFRVTASFGVACADPRRGDVPSMEKLVAAADRALYTAKETGRNRVEAAHDSP</sequence>
<gene>
    <name evidence="6" type="ORF">SAMN02746041_01022</name>
</gene>
<protein>
    <recommendedName>
        <fullName evidence="1">diguanylate cyclase</fullName>
        <ecNumber evidence="1">2.7.7.65</ecNumber>
    </recommendedName>
</protein>
<accession>A0A1W1XBC8</accession>
<dbReference type="STRING" id="1121390.SAMN02746041_01022"/>